<evidence type="ECO:0000313" key="3">
    <source>
        <dbReference type="Proteomes" id="UP001055115"/>
    </source>
</evidence>
<comment type="caution">
    <text evidence="2">The sequence shown here is derived from an EMBL/GenBank/DDBJ whole genome shotgun (WGS) entry which is preliminary data.</text>
</comment>
<evidence type="ECO:0000259" key="1">
    <source>
        <dbReference type="Pfam" id="PF20253"/>
    </source>
</evidence>
<keyword evidence="3" id="KW-1185">Reference proteome</keyword>
<name>A0AA37L4X6_9PEZI</name>
<dbReference type="EMBL" id="BQXU01000001">
    <property type="protein sequence ID" value="GKT40049.1"/>
    <property type="molecule type" value="Genomic_DNA"/>
</dbReference>
<dbReference type="InterPro" id="IPR046539">
    <property type="entry name" value="DUF6604"/>
</dbReference>
<protein>
    <recommendedName>
        <fullName evidence="1">DUF6604 domain-containing protein</fullName>
    </recommendedName>
</protein>
<dbReference type="PANTHER" id="PTHR38795">
    <property type="entry name" value="DUF6604 DOMAIN-CONTAINING PROTEIN"/>
    <property type="match status" value="1"/>
</dbReference>
<evidence type="ECO:0000313" key="2">
    <source>
        <dbReference type="EMBL" id="GKT40049.1"/>
    </source>
</evidence>
<gene>
    <name evidence="2" type="ORF">ColSpa_00230</name>
</gene>
<sequence length="251" mass="28279">MTRLIGEEMRCIPSVVLELLRSVILARTAHWDEFQQYTEGDPGVGRSHTADRTFMIVLYKAFETFEVLSAKSQDTSQEAQYGFQAADAIEEIVLANNFLVRDGEALDDEGSDEEFNEGFSVTQKRARKRYSTKSKGKRKKKVRTATQAFPGDATIGKVPLKDYHFLRTDDELTTEYAMATCSYFRECASLRAYLQDIWREVAYDGLNSVVAGAMVQLAIGMVKQTESKVFADFPSLVSYKTLERTITPGNV</sequence>
<organism evidence="2 3">
    <name type="scientific">Colletotrichum spaethianum</name>
    <dbReference type="NCBI Taxonomy" id="700344"/>
    <lineage>
        <taxon>Eukaryota</taxon>
        <taxon>Fungi</taxon>
        <taxon>Dikarya</taxon>
        <taxon>Ascomycota</taxon>
        <taxon>Pezizomycotina</taxon>
        <taxon>Sordariomycetes</taxon>
        <taxon>Hypocreomycetidae</taxon>
        <taxon>Glomerellales</taxon>
        <taxon>Glomerellaceae</taxon>
        <taxon>Colletotrichum</taxon>
        <taxon>Colletotrichum spaethianum species complex</taxon>
    </lineage>
</organism>
<dbReference type="PANTHER" id="PTHR38795:SF1">
    <property type="entry name" value="DUF6604 DOMAIN-CONTAINING PROTEIN"/>
    <property type="match status" value="1"/>
</dbReference>
<dbReference type="Proteomes" id="UP001055115">
    <property type="component" value="Unassembled WGS sequence"/>
</dbReference>
<accession>A0AA37L4X6</accession>
<feature type="domain" description="DUF6604" evidence="1">
    <location>
        <begin position="3"/>
        <end position="230"/>
    </location>
</feature>
<dbReference type="AlphaFoldDB" id="A0AA37L4X6"/>
<reference evidence="2 3" key="1">
    <citation type="submission" date="2022-03" db="EMBL/GenBank/DDBJ databases">
        <title>Genome data of Colletotrichum spp.</title>
        <authorList>
            <person name="Utami Y.D."/>
            <person name="Hiruma K."/>
        </authorList>
    </citation>
    <scope>NUCLEOTIDE SEQUENCE [LARGE SCALE GENOMIC DNA]</scope>
    <source>
        <strain evidence="2 3">MAFF 239500</strain>
    </source>
</reference>
<dbReference type="Pfam" id="PF20253">
    <property type="entry name" value="DUF6604"/>
    <property type="match status" value="1"/>
</dbReference>
<dbReference type="RefSeq" id="XP_049122399.1">
    <property type="nucleotide sequence ID" value="XM_049266442.1"/>
</dbReference>
<dbReference type="GeneID" id="73321032"/>
<proteinExistence type="predicted"/>